<proteinExistence type="predicted"/>
<keyword evidence="4" id="KW-1185">Reference proteome</keyword>
<sequence length="510" mass="58004">MKHYYNIRRDWMKHVFRSMGLIGLLVIFLIGSMAPVAPMSAEAADEEDPFTRAFWVQAFEDGVKSPEQIDQLLADVEAANMNTIVAQVVRRHDAYFNSSYLPFTEDPNMTEGFDALQYLIDGAEDKGIEIHAWIVLGPMWHPIYGGAPEAEEHIYNQFGPDAPADETWVTKDYNDVVANPMQPYLDFGHPDAREHVINMVKDIVSAYDVDGIHVDYIRYQEDGKGYNPTSLARFQEETGRTDRPQPNDTEWIEWKTHQIDTLMKRIYLETMNMDMNVDVTAAVLSWGFADPRENEFTDLDPVQRAHQNWEMWLQEGYLDFAYVMNYDPEATPGRPERYDQWIEYQKDLERSRGMAIGPALYMNSIPDSLNQIKRAIEPSPAGNIAEGVSPYVYNVWSNDNRPFADLLEALTVPNEDNNYDAPFTEQVDPFPTPWKDAPVGHLLGTYSPDLSGEEVVVTRGQRGREVASGHIDGSGVVGFTDLQPGNYFIHVDGESTRVHVRNGSVTVFDQ</sequence>
<dbReference type="AlphaFoldDB" id="A0A2W0H5H1"/>
<evidence type="ECO:0000259" key="2">
    <source>
        <dbReference type="Pfam" id="PF02638"/>
    </source>
</evidence>
<protein>
    <recommendedName>
        <fullName evidence="2">Glycosyl hydrolase-like 10 domain-containing protein</fullName>
    </recommendedName>
</protein>
<dbReference type="InterPro" id="IPR052177">
    <property type="entry name" value="Divisome_Glycosyl_Hydrolase"/>
</dbReference>
<dbReference type="InterPro" id="IPR003790">
    <property type="entry name" value="GHL10"/>
</dbReference>
<dbReference type="SUPFAM" id="SSF51445">
    <property type="entry name" value="(Trans)glycosidases"/>
    <property type="match status" value="1"/>
</dbReference>
<evidence type="ECO:0000256" key="1">
    <source>
        <dbReference type="ARBA" id="ARBA00022729"/>
    </source>
</evidence>
<gene>
    <name evidence="3" type="ORF">CR205_11670</name>
</gene>
<accession>A0A2W0H5H1</accession>
<feature type="domain" description="Glycosyl hydrolase-like 10" evidence="2">
    <location>
        <begin position="63"/>
        <end position="369"/>
    </location>
</feature>
<organism evidence="3 4">
    <name type="scientific">Alteribacter lacisalsi</name>
    <dbReference type="NCBI Taxonomy" id="2045244"/>
    <lineage>
        <taxon>Bacteria</taxon>
        <taxon>Bacillati</taxon>
        <taxon>Bacillota</taxon>
        <taxon>Bacilli</taxon>
        <taxon>Bacillales</taxon>
        <taxon>Bacillaceae</taxon>
        <taxon>Alteribacter</taxon>
    </lineage>
</organism>
<name>A0A2W0H5H1_9BACI</name>
<dbReference type="Pfam" id="PF02638">
    <property type="entry name" value="GHL10"/>
    <property type="match status" value="1"/>
</dbReference>
<comment type="caution">
    <text evidence="3">The sequence shown here is derived from an EMBL/GenBank/DDBJ whole genome shotgun (WGS) entry which is preliminary data.</text>
</comment>
<dbReference type="InterPro" id="IPR017853">
    <property type="entry name" value="GH"/>
</dbReference>
<evidence type="ECO:0000313" key="4">
    <source>
        <dbReference type="Proteomes" id="UP000248066"/>
    </source>
</evidence>
<dbReference type="PANTHER" id="PTHR43405:SF1">
    <property type="entry name" value="GLYCOSYL HYDROLASE DIGH"/>
    <property type="match status" value="1"/>
</dbReference>
<evidence type="ECO:0000313" key="3">
    <source>
        <dbReference type="EMBL" id="PYZ96377.1"/>
    </source>
</evidence>
<dbReference type="Proteomes" id="UP000248066">
    <property type="component" value="Unassembled WGS sequence"/>
</dbReference>
<keyword evidence="1" id="KW-0732">Signal</keyword>
<dbReference type="PANTHER" id="PTHR43405">
    <property type="entry name" value="GLYCOSYL HYDROLASE DIGH"/>
    <property type="match status" value="1"/>
</dbReference>
<dbReference type="Gene3D" id="3.20.20.80">
    <property type="entry name" value="Glycosidases"/>
    <property type="match status" value="1"/>
</dbReference>
<dbReference type="EMBL" id="PDOF01000002">
    <property type="protein sequence ID" value="PYZ96377.1"/>
    <property type="molecule type" value="Genomic_DNA"/>
</dbReference>
<reference evidence="3 4" key="1">
    <citation type="submission" date="2017-10" db="EMBL/GenBank/DDBJ databases">
        <title>Bacillus sp. nov., a halophilic bacterium isolated from a Yangshapao Lake.</title>
        <authorList>
            <person name="Wang H."/>
        </authorList>
    </citation>
    <scope>NUCLEOTIDE SEQUENCE [LARGE SCALE GENOMIC DNA]</scope>
    <source>
        <strain evidence="3 4">YSP-3</strain>
    </source>
</reference>